<dbReference type="Proteomes" id="UP000253772">
    <property type="component" value="Plasmid p1"/>
</dbReference>
<keyword evidence="2" id="KW-0614">Plasmid</keyword>
<gene>
    <name evidence="2" type="ORF">DDF84_031585</name>
</gene>
<feature type="transmembrane region" description="Helical" evidence="1">
    <location>
        <begin position="118"/>
        <end position="139"/>
    </location>
</feature>
<keyword evidence="1" id="KW-0472">Membrane</keyword>
<accession>A0A482J3U8</accession>
<keyword evidence="1" id="KW-1133">Transmembrane helix</keyword>
<evidence type="ECO:0000313" key="2">
    <source>
        <dbReference type="EMBL" id="QBP14287.1"/>
    </source>
</evidence>
<dbReference type="EMBL" id="CP037902">
    <property type="protein sequence ID" value="QBP14287.1"/>
    <property type="molecule type" value="Genomic_DNA"/>
</dbReference>
<feature type="transmembrane region" description="Helical" evidence="1">
    <location>
        <begin position="21"/>
        <end position="41"/>
    </location>
</feature>
<protein>
    <submittedName>
        <fullName evidence="2">Uncharacterized protein</fullName>
    </submittedName>
</protein>
<sequence>MQRRLWNLFYFNQTASAIPGVIHDFFRVALVAVLIAIQGIGPLLHAHMGTPRQTGFHFDASIPGLYKVVREESRAVSNVAVSANGFAMSVDEPLSISVEKGVVHQLQALFFDPEMAEALLALFASVLLLAAWVAHPIAYPETPHLLRWKGGSSHPPPAHAPPHFS</sequence>
<evidence type="ECO:0000256" key="1">
    <source>
        <dbReference type="SAM" id="Phobius"/>
    </source>
</evidence>
<organism evidence="2 3">
    <name type="scientific">Cupriavidus metallidurans</name>
    <dbReference type="NCBI Taxonomy" id="119219"/>
    <lineage>
        <taxon>Bacteria</taxon>
        <taxon>Pseudomonadati</taxon>
        <taxon>Pseudomonadota</taxon>
        <taxon>Betaproteobacteria</taxon>
        <taxon>Burkholderiales</taxon>
        <taxon>Burkholderiaceae</taxon>
        <taxon>Cupriavidus</taxon>
    </lineage>
</organism>
<dbReference type="OrthoDB" id="8795267at2"/>
<dbReference type="RefSeq" id="WP_133428609.1">
    <property type="nucleotide sequence ID" value="NZ_CP037902.1"/>
</dbReference>
<name>A0A482J3U8_9BURK</name>
<dbReference type="AlphaFoldDB" id="A0A482J3U8"/>
<evidence type="ECO:0000313" key="3">
    <source>
        <dbReference type="Proteomes" id="UP000253772"/>
    </source>
</evidence>
<keyword evidence="1" id="KW-0812">Transmembrane</keyword>
<reference evidence="2 3" key="1">
    <citation type="submission" date="2019-03" db="EMBL/GenBank/DDBJ databases">
        <title>Comparative insights into the high quality Complete genome sequence of highly metal resistant Cupriavidus metallidurans strain BS1 isolated from a gold-copper mine.</title>
        <authorList>
            <person name="Mazhar H.S."/>
            <person name="Rensing C."/>
        </authorList>
    </citation>
    <scope>NUCLEOTIDE SEQUENCE [LARGE SCALE GENOMIC DNA]</scope>
    <source>
        <strain evidence="2 3">BS1</strain>
        <plasmid evidence="2 3">p1</plasmid>
    </source>
</reference>
<proteinExistence type="predicted"/>
<geneLocation type="plasmid" evidence="2">
    <name>p1</name>
</geneLocation>